<proteinExistence type="predicted"/>
<evidence type="ECO:0008006" key="4">
    <source>
        <dbReference type="Google" id="ProtNLM"/>
    </source>
</evidence>
<sequence length="176" mass="19117">MRLVRKDVSMIEDSDYQPKGQPLTGRKVLFMLIGFFGVMLGVNFYMAREAVMTHPGLDIAHPYDAGVAYNKEIAAAKAQEGLGWSVGLSRSSQGGATEVTVTVKDRDGQPLNGLEAALHFVYPATSRLDKTVAASGIADGVYSGAAELRPGHWDVEIELKRNGEQAFRSRNAFNVE</sequence>
<name>A0A2S6N5J5_9HYPH</name>
<keyword evidence="3" id="KW-1185">Reference proteome</keyword>
<comment type="caution">
    <text evidence="2">The sequence shown here is derived from an EMBL/GenBank/DDBJ whole genome shotgun (WGS) entry which is preliminary data.</text>
</comment>
<gene>
    <name evidence="2" type="ORF">CCR94_14620</name>
</gene>
<evidence type="ECO:0000256" key="1">
    <source>
        <dbReference type="SAM" id="Phobius"/>
    </source>
</evidence>
<evidence type="ECO:0000313" key="3">
    <source>
        <dbReference type="Proteomes" id="UP000239089"/>
    </source>
</evidence>
<organism evidence="2 3">
    <name type="scientific">Rhodoblastus sphagnicola</name>
    <dbReference type="NCBI Taxonomy" id="333368"/>
    <lineage>
        <taxon>Bacteria</taxon>
        <taxon>Pseudomonadati</taxon>
        <taxon>Pseudomonadota</taxon>
        <taxon>Alphaproteobacteria</taxon>
        <taxon>Hyphomicrobiales</taxon>
        <taxon>Rhodoblastaceae</taxon>
        <taxon>Rhodoblastus</taxon>
    </lineage>
</organism>
<dbReference type="InterPro" id="IPR018037">
    <property type="entry name" value="FixH_proteobacterial"/>
</dbReference>
<dbReference type="EMBL" id="NHSJ01000087">
    <property type="protein sequence ID" value="PPQ29868.1"/>
    <property type="molecule type" value="Genomic_DNA"/>
</dbReference>
<evidence type="ECO:0000313" key="2">
    <source>
        <dbReference type="EMBL" id="PPQ29868.1"/>
    </source>
</evidence>
<keyword evidence="1" id="KW-0472">Membrane</keyword>
<protein>
    <recommendedName>
        <fullName evidence="4">Nitrogen fixation protein FixH</fullName>
    </recommendedName>
</protein>
<dbReference type="InterPro" id="IPR013783">
    <property type="entry name" value="Ig-like_fold"/>
</dbReference>
<keyword evidence="1" id="KW-1133">Transmembrane helix</keyword>
<dbReference type="InterPro" id="IPR008620">
    <property type="entry name" value="FixH"/>
</dbReference>
<dbReference type="Proteomes" id="UP000239089">
    <property type="component" value="Unassembled WGS sequence"/>
</dbReference>
<reference evidence="2 3" key="1">
    <citation type="journal article" date="2018" name="Arch. Microbiol.">
        <title>New insights into the metabolic potential of the phototrophic purple bacterium Rhodopila globiformis DSM 161(T) from its draft genome sequence and evidence for a vanadium-dependent nitrogenase.</title>
        <authorList>
            <person name="Imhoff J.F."/>
            <person name="Rahn T."/>
            <person name="Kunzel S."/>
            <person name="Neulinger S.C."/>
        </authorList>
    </citation>
    <scope>NUCLEOTIDE SEQUENCE [LARGE SCALE GENOMIC DNA]</scope>
    <source>
        <strain evidence="2 3">DSM 16996</strain>
    </source>
</reference>
<dbReference type="Gene3D" id="2.60.40.10">
    <property type="entry name" value="Immunoglobulins"/>
    <property type="match status" value="1"/>
</dbReference>
<feature type="transmembrane region" description="Helical" evidence="1">
    <location>
        <begin position="28"/>
        <end position="47"/>
    </location>
</feature>
<dbReference type="AlphaFoldDB" id="A0A2S6N5J5"/>
<accession>A0A2S6N5J5</accession>
<keyword evidence="1" id="KW-0812">Transmembrane</keyword>
<dbReference type="Pfam" id="PF05751">
    <property type="entry name" value="FixH"/>
    <property type="match status" value="1"/>
</dbReference>
<dbReference type="PIRSF" id="PIRSF011386">
    <property type="entry name" value="FixH"/>
    <property type="match status" value="1"/>
</dbReference>